<dbReference type="KEGG" id="llu:AKJ09_07139"/>
<keyword evidence="12" id="KW-1185">Reference proteome</keyword>
<dbReference type="Gene3D" id="3.30.565.10">
    <property type="entry name" value="Histidine kinase-like ATPase, C-terminal domain"/>
    <property type="match status" value="1"/>
</dbReference>
<dbReference type="InterPro" id="IPR050428">
    <property type="entry name" value="TCS_sensor_his_kinase"/>
</dbReference>
<dbReference type="SUPFAM" id="SSF55874">
    <property type="entry name" value="ATPase domain of HSP90 chaperone/DNA topoisomerase II/histidine kinase"/>
    <property type="match status" value="1"/>
</dbReference>
<dbReference type="OrthoDB" id="9813151at2"/>
<dbReference type="PANTHER" id="PTHR45436:SF5">
    <property type="entry name" value="SENSOR HISTIDINE KINASE TRCS"/>
    <property type="match status" value="1"/>
</dbReference>
<dbReference type="InterPro" id="IPR017868">
    <property type="entry name" value="Filamin/ABP280_repeat-like"/>
</dbReference>
<dbReference type="InterPro" id="IPR003594">
    <property type="entry name" value="HATPase_dom"/>
</dbReference>
<reference evidence="11 12" key="1">
    <citation type="submission" date="2015-08" db="EMBL/GenBank/DDBJ databases">
        <authorList>
            <person name="Babu N.S."/>
            <person name="Beckwith C.J."/>
            <person name="Beseler K.G."/>
            <person name="Brison A."/>
            <person name="Carone J.V."/>
            <person name="Caskin T.P."/>
            <person name="Diamond M."/>
            <person name="Durham M.E."/>
            <person name="Foxe J.M."/>
            <person name="Go M."/>
            <person name="Henderson B.A."/>
            <person name="Jones I.B."/>
            <person name="McGettigan J.A."/>
            <person name="Micheletti S.J."/>
            <person name="Nasrallah M.E."/>
            <person name="Ortiz D."/>
            <person name="Piller C.R."/>
            <person name="Privatt S.R."/>
            <person name="Schneider S.L."/>
            <person name="Sharp S."/>
            <person name="Smith T.C."/>
            <person name="Stanton J.D."/>
            <person name="Ullery H.E."/>
            <person name="Wilson R.J."/>
            <person name="Serrano M.G."/>
            <person name="Buck G."/>
            <person name="Lee V."/>
            <person name="Wang Y."/>
            <person name="Carvalho R."/>
            <person name="Voegtly L."/>
            <person name="Shi R."/>
            <person name="Duckworth R."/>
            <person name="Johnson A."/>
            <person name="Loviza R."/>
            <person name="Walstead R."/>
            <person name="Shah Z."/>
            <person name="Kiflezghi M."/>
            <person name="Wade K."/>
            <person name="Ball S.L."/>
            <person name="Bradley K.W."/>
            <person name="Asai D.J."/>
            <person name="Bowman C.A."/>
            <person name="Russell D.A."/>
            <person name="Pope W.H."/>
            <person name="Jacobs-Sera D."/>
            <person name="Hendrix R.W."/>
            <person name="Hatfull G.F."/>
        </authorList>
    </citation>
    <scope>NUCLEOTIDE SEQUENCE [LARGE SCALE GENOMIC DNA]</scope>
    <source>
        <strain evidence="11 12">DSM 27648</strain>
    </source>
</reference>
<evidence type="ECO:0000313" key="11">
    <source>
        <dbReference type="EMBL" id="AKV00476.1"/>
    </source>
</evidence>
<dbReference type="SMART" id="SM00388">
    <property type="entry name" value="HisKA"/>
    <property type="match status" value="1"/>
</dbReference>
<dbReference type="AlphaFoldDB" id="A0A0K1Q3R4"/>
<keyword evidence="5" id="KW-0808">Transferase</keyword>
<dbReference type="GO" id="GO:0016020">
    <property type="term" value="C:membrane"/>
    <property type="evidence" value="ECO:0007669"/>
    <property type="project" value="UniProtKB-SubCell"/>
</dbReference>
<dbReference type="EMBL" id="CP012333">
    <property type="protein sequence ID" value="AKV00476.1"/>
    <property type="molecule type" value="Genomic_DNA"/>
</dbReference>
<evidence type="ECO:0000313" key="12">
    <source>
        <dbReference type="Proteomes" id="UP000064967"/>
    </source>
</evidence>
<dbReference type="Proteomes" id="UP000064967">
    <property type="component" value="Chromosome"/>
</dbReference>
<evidence type="ECO:0000259" key="10">
    <source>
        <dbReference type="PROSITE" id="PS50109"/>
    </source>
</evidence>
<evidence type="ECO:0000256" key="5">
    <source>
        <dbReference type="ARBA" id="ARBA00022679"/>
    </source>
</evidence>
<evidence type="ECO:0000256" key="6">
    <source>
        <dbReference type="ARBA" id="ARBA00022692"/>
    </source>
</evidence>
<keyword evidence="8" id="KW-1133">Transmembrane helix</keyword>
<dbReference type="InterPro" id="IPR036890">
    <property type="entry name" value="HATPase_C_sf"/>
</dbReference>
<protein>
    <recommendedName>
        <fullName evidence="3">histidine kinase</fullName>
        <ecNumber evidence="3">2.7.13.3</ecNumber>
    </recommendedName>
</protein>
<keyword evidence="6" id="KW-0812">Transmembrane</keyword>
<dbReference type="PRINTS" id="PR00344">
    <property type="entry name" value="BCTRLSENSOR"/>
</dbReference>
<sequence length="458" mass="48232">MPPDERRRRSKSLAARVAIGTAISAALAALVAASLSLGLANRLVLDEEDRRLKSATALVLRELPPQSDEAALKRAVDEEVDEFASESIRIAVRSGQSLVGGDAQLPILRAGECVSRAGADASLRACASAHGGLMVVAGATRVPFDVTSALVSCLAATAVAIALAFVAGQRAARWALIPLTRLRESLGSVRADHPKADGLDGDDDCLEVAALRDALRSLVARLGEALVTARRFSADAAHELKTPLTAIRAELDLLAEEPLSTPHAEAVEKLRKRVLALGRLVERLLALATASDRSRLLTDAVALEDVTRDLLARLPPEARERVKIEARGPGMVVGDEVLLAALVENAVDNALKFSGKGSVDVTVDEPEGRVVLEVTDDGPGLSREDRERAFLPFFRTPGSRASDTSGHGIGLALVAEIATAHQGSATFVDVPATDPSGRRGARLRITLPAWSPRPVSSS</sequence>
<keyword evidence="7 11" id="KW-0418">Kinase</keyword>
<gene>
    <name evidence="11" type="ORF">AKJ09_07139</name>
</gene>
<evidence type="ECO:0000256" key="1">
    <source>
        <dbReference type="ARBA" id="ARBA00000085"/>
    </source>
</evidence>
<dbReference type="CDD" id="cd00082">
    <property type="entry name" value="HisKA"/>
    <property type="match status" value="1"/>
</dbReference>
<dbReference type="RefSeq" id="WP_146651760.1">
    <property type="nucleotide sequence ID" value="NZ_CP012333.1"/>
</dbReference>
<evidence type="ECO:0000256" key="4">
    <source>
        <dbReference type="ARBA" id="ARBA00022553"/>
    </source>
</evidence>
<dbReference type="InterPro" id="IPR036097">
    <property type="entry name" value="HisK_dim/P_sf"/>
</dbReference>
<evidence type="ECO:0000256" key="2">
    <source>
        <dbReference type="ARBA" id="ARBA00004370"/>
    </source>
</evidence>
<dbReference type="PROSITE" id="PS50109">
    <property type="entry name" value="HIS_KIN"/>
    <property type="match status" value="1"/>
</dbReference>
<dbReference type="STRING" id="1391654.AKJ09_07139"/>
<evidence type="ECO:0000256" key="9">
    <source>
        <dbReference type="ARBA" id="ARBA00023136"/>
    </source>
</evidence>
<proteinExistence type="predicted"/>
<dbReference type="Pfam" id="PF00512">
    <property type="entry name" value="HisKA"/>
    <property type="match status" value="1"/>
</dbReference>
<comment type="subcellular location">
    <subcellularLocation>
        <location evidence="2">Membrane</location>
    </subcellularLocation>
</comment>
<comment type="catalytic activity">
    <reaction evidence="1">
        <text>ATP + protein L-histidine = ADP + protein N-phospho-L-histidine.</text>
        <dbReference type="EC" id="2.7.13.3"/>
    </reaction>
</comment>
<dbReference type="Gene3D" id="1.10.287.130">
    <property type="match status" value="1"/>
</dbReference>
<keyword evidence="9" id="KW-0472">Membrane</keyword>
<evidence type="ECO:0000256" key="7">
    <source>
        <dbReference type="ARBA" id="ARBA00022777"/>
    </source>
</evidence>
<keyword evidence="4" id="KW-0597">Phosphoprotein</keyword>
<dbReference type="EC" id="2.7.13.3" evidence="3"/>
<dbReference type="Pfam" id="PF02518">
    <property type="entry name" value="HATPase_c"/>
    <property type="match status" value="1"/>
</dbReference>
<dbReference type="InterPro" id="IPR004358">
    <property type="entry name" value="Sig_transdc_His_kin-like_C"/>
</dbReference>
<evidence type="ECO:0000256" key="3">
    <source>
        <dbReference type="ARBA" id="ARBA00012438"/>
    </source>
</evidence>
<dbReference type="GO" id="GO:0000155">
    <property type="term" value="F:phosphorelay sensor kinase activity"/>
    <property type="evidence" value="ECO:0007669"/>
    <property type="project" value="InterPro"/>
</dbReference>
<dbReference type="InterPro" id="IPR005467">
    <property type="entry name" value="His_kinase_dom"/>
</dbReference>
<organism evidence="11 12">
    <name type="scientific">Labilithrix luteola</name>
    <dbReference type="NCBI Taxonomy" id="1391654"/>
    <lineage>
        <taxon>Bacteria</taxon>
        <taxon>Pseudomonadati</taxon>
        <taxon>Myxococcota</taxon>
        <taxon>Polyangia</taxon>
        <taxon>Polyangiales</taxon>
        <taxon>Labilitrichaceae</taxon>
        <taxon>Labilithrix</taxon>
    </lineage>
</organism>
<accession>A0A0K1Q3R4</accession>
<name>A0A0K1Q3R4_9BACT</name>
<dbReference type="SMART" id="SM00387">
    <property type="entry name" value="HATPase_c"/>
    <property type="match status" value="1"/>
</dbReference>
<dbReference type="InterPro" id="IPR003661">
    <property type="entry name" value="HisK_dim/P_dom"/>
</dbReference>
<dbReference type="SUPFAM" id="SSF47384">
    <property type="entry name" value="Homodimeric domain of signal transducing histidine kinase"/>
    <property type="match status" value="1"/>
</dbReference>
<dbReference type="PANTHER" id="PTHR45436">
    <property type="entry name" value="SENSOR HISTIDINE KINASE YKOH"/>
    <property type="match status" value="1"/>
</dbReference>
<evidence type="ECO:0000256" key="8">
    <source>
        <dbReference type="ARBA" id="ARBA00022989"/>
    </source>
</evidence>
<dbReference type="PROSITE" id="PS50194">
    <property type="entry name" value="FILAMIN_REPEAT"/>
    <property type="match status" value="1"/>
</dbReference>
<feature type="domain" description="Histidine kinase" evidence="10">
    <location>
        <begin position="235"/>
        <end position="451"/>
    </location>
</feature>